<dbReference type="InterPro" id="IPR002489">
    <property type="entry name" value="Glu_synth_asu_C"/>
</dbReference>
<evidence type="ECO:0000256" key="12">
    <source>
        <dbReference type="ARBA" id="ARBA00023004"/>
    </source>
</evidence>
<keyword evidence="6" id="KW-0028">Amino-acid biosynthesis</keyword>
<proteinExistence type="inferred from homology"/>
<keyword evidence="9" id="KW-0479">Metal-binding</keyword>
<dbReference type="EnsemblProtists" id="EOD37258">
    <property type="protein sequence ID" value="EOD37258"/>
    <property type="gene ID" value="EMIHUDRAFT_225692"/>
</dbReference>
<evidence type="ECO:0000256" key="10">
    <source>
        <dbReference type="ARBA" id="ARBA00022962"/>
    </source>
</evidence>
<evidence type="ECO:0000256" key="15">
    <source>
        <dbReference type="ARBA" id="ARBA00023291"/>
    </source>
</evidence>
<dbReference type="OMA" id="LKTGWDV"/>
<comment type="pathway">
    <text evidence="16">Amino-acid biosynthesis; L-glutamate biosynthesis via GLT pathway; L-glutamate from 2-oxoglutarate and L-glutamine (ferredoxin route): step 1/1.</text>
</comment>
<comment type="pathway">
    <text evidence="4">Nitrogen metabolism.</text>
</comment>
<dbReference type="InterPro" id="IPR050711">
    <property type="entry name" value="ET-N_metabolism_enzyme"/>
</dbReference>
<dbReference type="PANTHER" id="PTHR11938:SF133">
    <property type="entry name" value="GLUTAMATE SYNTHASE (NADH)"/>
    <property type="match status" value="1"/>
</dbReference>
<dbReference type="CDD" id="cd00713">
    <property type="entry name" value="GltS"/>
    <property type="match status" value="1"/>
</dbReference>
<dbReference type="InterPro" id="IPR036485">
    <property type="entry name" value="Glu_synth_asu_C_sf"/>
</dbReference>
<evidence type="ECO:0000256" key="3">
    <source>
        <dbReference type="ARBA" id="ARBA00004802"/>
    </source>
</evidence>
<dbReference type="PaxDb" id="2903-EOD37258"/>
<dbReference type="InterPro" id="IPR029055">
    <property type="entry name" value="Ntn_hydrolases_N"/>
</dbReference>
<dbReference type="GO" id="GO:0019676">
    <property type="term" value="P:ammonia assimilation cycle"/>
    <property type="evidence" value="ECO:0007669"/>
    <property type="project" value="TreeGrafter"/>
</dbReference>
<dbReference type="STRING" id="2903.R1DNU5"/>
<organism evidence="20 21">
    <name type="scientific">Emiliania huxleyi (strain CCMP1516)</name>
    <dbReference type="NCBI Taxonomy" id="280463"/>
    <lineage>
        <taxon>Eukaryota</taxon>
        <taxon>Haptista</taxon>
        <taxon>Haptophyta</taxon>
        <taxon>Prymnesiophyceae</taxon>
        <taxon>Isochrysidales</taxon>
        <taxon>Noelaerhabdaceae</taxon>
        <taxon>Emiliania</taxon>
    </lineage>
</organism>
<dbReference type="GeneID" id="17282527"/>
<keyword evidence="11" id="KW-0560">Oxidoreductase</keyword>
<dbReference type="CDD" id="cd02808">
    <property type="entry name" value="GltS_FMN"/>
    <property type="match status" value="1"/>
</dbReference>
<evidence type="ECO:0000256" key="11">
    <source>
        <dbReference type="ARBA" id="ARBA00023002"/>
    </source>
</evidence>
<dbReference type="KEGG" id="ehx:EMIHUDRAFT_225692"/>
<evidence type="ECO:0000256" key="4">
    <source>
        <dbReference type="ARBA" id="ARBA00004909"/>
    </source>
</evidence>
<keyword evidence="10" id="KW-0315">Glutamine amidotransferase</keyword>
<evidence type="ECO:0000256" key="1">
    <source>
        <dbReference type="ARBA" id="ARBA00001917"/>
    </source>
</evidence>
<accession>A0A0D3KNC3</accession>
<evidence type="ECO:0000256" key="8">
    <source>
        <dbReference type="ARBA" id="ARBA00022643"/>
    </source>
</evidence>
<dbReference type="EC" id="1.4.7.1" evidence="17"/>
<evidence type="ECO:0000313" key="20">
    <source>
        <dbReference type="EnsemblProtists" id="EOD37258"/>
    </source>
</evidence>
<sequence>MPLVGERDACGVGFLADTKGRNNHDIIARALHALSCMEHRGGCGGDRVSGDGAGVMTAVPWGLFEADGSLGGKPADSMGVAMAFLPQQPEAAQQAQHLLETQAALKGFEVVGWREADLLEHAKENPDCPVGETYFASLSSRTIVYKGMVQSAVLGRFYGDLTDERYTTNFAIYHRRFSTNTVPKWPLAQPMRCLAHNGEINTLIGNVNWQRALDVQRGRRDPLCSDTKSDSANLDSVFENAIRGTGKQPVLALSALVPEAYRDQPAYDDHPEVTAMLDYYAGLQEPWDGPALLTFCDGTQLGAQLDRNGLRPARFLETKDGLVAFMSETGVVEVDDADVVRKGRLGPGNCITINLATGEFKTNLEVKKGLAAEAPYSEWMAAKAKKVPYRDEFAVECEAEVPPGLVQQMTAFGGRTADLTFVPPLLAVGAVHHHLIRAGLRMRASILVETAQAWSTHHIACLVGYGASAVHPYMLWSAVRFLYESDKSAKMREQGKLNDISLRASLVNTRKALEAGALEAGVLKILSKIGISLLSSYHGAQIFEAIGIGEQLVETAFRGTPSRVGGLTPPELAEERLLNYGFVKFYAKKEHHENTPPMSKMLHKALDSYEAGDWDKGRDQYKLFNDAAIMRRFATGGMSLGALSREAHETLAMGVNRAGARSNSGEGGEDEARWTAVSDSDDHGNSPSWPHLKGLQDGDIASSKIKQVASGRFGVTPAYLMSAEQIEIKIAQGAKPGEGGQLPGAKVNAYIASIRACKEGVMLISPPPHHDIYSIEDLAQLIYDLHQINPQAKVSVKLVGQISGADGGTGASPLTSIKHAGGPWELGLAESHQALLLNNLRDRVVLRVDGGLKTGYDVVMGALLGADEFGFGTIAMIAVGCVVARICHTNNCPVGVTTQKEALRRKFVGVPHDMLGFFVLAHLGYASFDEIIGRADLLRQRERPLHKTANLDLGYVGQMPDVRHDRAWQPEVPDPWAQTDTLDDELLAREDIKRAIEAHEHVTVHSPITNTDRTATARVTGEIAKAHGNRGWRGSIHFVFEGCAGQSFGFACLDGLDLEVCGDANDYVGKSMHGGRIRIHPIGGEIGFEPSESVIVGNTCLYGATGGRFFAAGRAGERFCVRNSNAEATGGWGYFLEEGEGYSLAPRINRDVQMQRAHLEATGSQKAKAILDDWEAALPKFWHVFPSSEAKAPELGSPLSAVPALACVPWALKEMKRETITQ</sequence>
<evidence type="ECO:0000256" key="18">
    <source>
        <dbReference type="SAM" id="MobiDB-lite"/>
    </source>
</evidence>
<evidence type="ECO:0000259" key="19">
    <source>
        <dbReference type="PROSITE" id="PS51278"/>
    </source>
</evidence>
<evidence type="ECO:0000256" key="14">
    <source>
        <dbReference type="ARBA" id="ARBA00023164"/>
    </source>
</evidence>
<dbReference type="GO" id="GO:0016041">
    <property type="term" value="F:glutamate synthase (ferredoxin) activity"/>
    <property type="evidence" value="ECO:0007669"/>
    <property type="project" value="UniProtKB-EC"/>
</dbReference>
<keyword evidence="13" id="KW-0411">Iron-sulfur</keyword>
<dbReference type="InterPro" id="IPR013785">
    <property type="entry name" value="Aldolase_TIM"/>
</dbReference>
<dbReference type="Gene3D" id="3.20.20.70">
    <property type="entry name" value="Aldolase class I"/>
    <property type="match status" value="2"/>
</dbReference>
<reference evidence="20" key="2">
    <citation type="submission" date="2024-10" db="UniProtKB">
        <authorList>
            <consortium name="EnsemblProtists"/>
        </authorList>
    </citation>
    <scope>IDENTIFICATION</scope>
</reference>
<keyword evidence="12" id="KW-0408">Iron</keyword>
<dbReference type="InterPro" id="IPR006982">
    <property type="entry name" value="Glu_synth_centr_N"/>
</dbReference>
<dbReference type="HOGENOM" id="CLU_000422_8_2_1"/>
<dbReference type="Proteomes" id="UP000013827">
    <property type="component" value="Unassembled WGS sequence"/>
</dbReference>
<comment type="similarity">
    <text evidence="5">Belongs to the glutamate synthase family.</text>
</comment>
<evidence type="ECO:0000256" key="5">
    <source>
        <dbReference type="ARBA" id="ARBA00009716"/>
    </source>
</evidence>
<keyword evidence="15" id="KW-0003">3Fe-4S</keyword>
<comment type="cofactor">
    <cofactor evidence="1">
        <name>FMN</name>
        <dbReference type="ChEBI" id="CHEBI:58210"/>
    </cofactor>
</comment>
<evidence type="ECO:0000256" key="9">
    <source>
        <dbReference type="ARBA" id="ARBA00022723"/>
    </source>
</evidence>
<evidence type="ECO:0000256" key="7">
    <source>
        <dbReference type="ARBA" id="ARBA00022630"/>
    </source>
</evidence>
<dbReference type="SUPFAM" id="SSF56235">
    <property type="entry name" value="N-terminal nucleophile aminohydrolases (Ntn hydrolases)"/>
    <property type="match status" value="1"/>
</dbReference>
<keyword evidence="14" id="KW-0314">Glutamate biosynthesis</keyword>
<evidence type="ECO:0000256" key="16">
    <source>
        <dbReference type="ARBA" id="ARBA00037928"/>
    </source>
</evidence>
<protein>
    <recommendedName>
        <fullName evidence="17">glutamate synthase (ferredoxin)</fullName>
        <ecNumber evidence="17">1.4.7.1</ecNumber>
    </recommendedName>
</protein>
<dbReference type="Pfam" id="PF00310">
    <property type="entry name" value="GATase_2"/>
    <property type="match status" value="2"/>
</dbReference>
<dbReference type="GO" id="GO:0006537">
    <property type="term" value="P:glutamate biosynthetic process"/>
    <property type="evidence" value="ECO:0007669"/>
    <property type="project" value="UniProtKB-KW"/>
</dbReference>
<evidence type="ECO:0000313" key="21">
    <source>
        <dbReference type="Proteomes" id="UP000013827"/>
    </source>
</evidence>
<dbReference type="InterPro" id="IPR017932">
    <property type="entry name" value="GATase_2_dom"/>
</dbReference>
<dbReference type="Pfam" id="PF01493">
    <property type="entry name" value="GXGXG"/>
    <property type="match status" value="1"/>
</dbReference>
<dbReference type="InterPro" id="IPR002932">
    <property type="entry name" value="Glu_synthdom"/>
</dbReference>
<evidence type="ECO:0000256" key="13">
    <source>
        <dbReference type="ARBA" id="ARBA00023014"/>
    </source>
</evidence>
<dbReference type="Pfam" id="PF01645">
    <property type="entry name" value="Glu_synthase"/>
    <property type="match status" value="2"/>
</dbReference>
<feature type="region of interest" description="Disordered" evidence="18">
    <location>
        <begin position="658"/>
        <end position="696"/>
    </location>
</feature>
<dbReference type="Pfam" id="PF04898">
    <property type="entry name" value="Glu_syn_central"/>
    <property type="match status" value="1"/>
</dbReference>
<dbReference type="Gene3D" id="3.60.20.10">
    <property type="entry name" value="Glutamine Phosphoribosylpyrophosphate, subunit 1, domain 1"/>
    <property type="match status" value="2"/>
</dbReference>
<keyword evidence="8" id="KW-0288">FMN</keyword>
<reference evidence="21" key="1">
    <citation type="journal article" date="2013" name="Nature">
        <title>Pan genome of the phytoplankton Emiliania underpins its global distribution.</title>
        <authorList>
            <person name="Read B.A."/>
            <person name="Kegel J."/>
            <person name="Klute M.J."/>
            <person name="Kuo A."/>
            <person name="Lefebvre S.C."/>
            <person name="Maumus F."/>
            <person name="Mayer C."/>
            <person name="Miller J."/>
            <person name="Monier A."/>
            <person name="Salamov A."/>
            <person name="Young J."/>
            <person name="Aguilar M."/>
            <person name="Claverie J.M."/>
            <person name="Frickenhaus S."/>
            <person name="Gonzalez K."/>
            <person name="Herman E.K."/>
            <person name="Lin Y.C."/>
            <person name="Napier J."/>
            <person name="Ogata H."/>
            <person name="Sarno A.F."/>
            <person name="Shmutz J."/>
            <person name="Schroeder D."/>
            <person name="de Vargas C."/>
            <person name="Verret F."/>
            <person name="von Dassow P."/>
            <person name="Valentin K."/>
            <person name="Van de Peer Y."/>
            <person name="Wheeler G."/>
            <person name="Dacks J.B."/>
            <person name="Delwiche C.F."/>
            <person name="Dyhrman S.T."/>
            <person name="Glockner G."/>
            <person name="John U."/>
            <person name="Richards T."/>
            <person name="Worden A.Z."/>
            <person name="Zhang X."/>
            <person name="Grigoriev I.V."/>
            <person name="Allen A.E."/>
            <person name="Bidle K."/>
            <person name="Borodovsky M."/>
            <person name="Bowler C."/>
            <person name="Brownlee C."/>
            <person name="Cock J.M."/>
            <person name="Elias M."/>
            <person name="Gladyshev V.N."/>
            <person name="Groth M."/>
            <person name="Guda C."/>
            <person name="Hadaegh A."/>
            <person name="Iglesias-Rodriguez M.D."/>
            <person name="Jenkins J."/>
            <person name="Jones B.M."/>
            <person name="Lawson T."/>
            <person name="Leese F."/>
            <person name="Lindquist E."/>
            <person name="Lobanov A."/>
            <person name="Lomsadze A."/>
            <person name="Malik S.B."/>
            <person name="Marsh M.E."/>
            <person name="Mackinder L."/>
            <person name="Mock T."/>
            <person name="Mueller-Roeber B."/>
            <person name="Pagarete A."/>
            <person name="Parker M."/>
            <person name="Probert I."/>
            <person name="Quesneville H."/>
            <person name="Raines C."/>
            <person name="Rensing S.A."/>
            <person name="Riano-Pachon D.M."/>
            <person name="Richier S."/>
            <person name="Rokitta S."/>
            <person name="Shiraiwa Y."/>
            <person name="Soanes D.M."/>
            <person name="van der Giezen M."/>
            <person name="Wahlund T.M."/>
            <person name="Williams B."/>
            <person name="Wilson W."/>
            <person name="Wolfe G."/>
            <person name="Wurch L.L."/>
        </authorList>
    </citation>
    <scope>NUCLEOTIDE SEQUENCE</scope>
</reference>
<dbReference type="GO" id="GO:0046872">
    <property type="term" value="F:metal ion binding"/>
    <property type="evidence" value="ECO:0007669"/>
    <property type="project" value="UniProtKB-KW"/>
</dbReference>
<keyword evidence="21" id="KW-1185">Reference proteome</keyword>
<dbReference type="eggNOG" id="KOG0399">
    <property type="taxonomic scope" value="Eukaryota"/>
</dbReference>
<dbReference type="SUPFAM" id="SSF51395">
    <property type="entry name" value="FMN-linked oxidoreductases"/>
    <property type="match status" value="1"/>
</dbReference>
<name>A0A0D3KNC3_EMIH1</name>
<comment type="pathway">
    <text evidence="3">Energy metabolism; nitrogen metabolism.</text>
</comment>
<dbReference type="Gene3D" id="2.160.20.60">
    <property type="entry name" value="Glutamate synthase, alpha subunit, C-terminal domain"/>
    <property type="match status" value="1"/>
</dbReference>
<keyword evidence="7" id="KW-0285">Flavoprotein</keyword>
<dbReference type="PANTHER" id="PTHR11938">
    <property type="entry name" value="FAD NADPH DEHYDROGENASE/OXIDOREDUCTASE"/>
    <property type="match status" value="1"/>
</dbReference>
<dbReference type="AlphaFoldDB" id="A0A0D3KNC3"/>
<dbReference type="SUPFAM" id="SSF69336">
    <property type="entry name" value="Alpha subunit of glutamate synthase, C-terminal domain"/>
    <property type="match status" value="1"/>
</dbReference>
<evidence type="ECO:0000256" key="17">
    <source>
        <dbReference type="ARBA" id="ARBA00039085"/>
    </source>
</evidence>
<dbReference type="GO" id="GO:0051538">
    <property type="term" value="F:3 iron, 4 sulfur cluster binding"/>
    <property type="evidence" value="ECO:0007669"/>
    <property type="project" value="UniProtKB-KW"/>
</dbReference>
<evidence type="ECO:0000256" key="6">
    <source>
        <dbReference type="ARBA" id="ARBA00022605"/>
    </source>
</evidence>
<comment type="cofactor">
    <cofactor evidence="2">
        <name>[3Fe-4S] cluster</name>
        <dbReference type="ChEBI" id="CHEBI:21137"/>
    </cofactor>
</comment>
<dbReference type="RefSeq" id="XP_005789687.1">
    <property type="nucleotide sequence ID" value="XM_005789630.1"/>
</dbReference>
<feature type="domain" description="Glutamine amidotransferase type-2" evidence="19">
    <location>
        <begin position="10"/>
        <end position="356"/>
    </location>
</feature>
<evidence type="ECO:0000256" key="2">
    <source>
        <dbReference type="ARBA" id="ARBA00001927"/>
    </source>
</evidence>
<dbReference type="PROSITE" id="PS51278">
    <property type="entry name" value="GATASE_TYPE_2"/>
    <property type="match status" value="1"/>
</dbReference>
<dbReference type="UniPathway" id="UPA00045"/>